<reference evidence="2 3" key="1">
    <citation type="submission" date="2018-11" db="EMBL/GenBank/DDBJ databases">
        <authorList>
            <consortium name="Pathogen Informatics"/>
        </authorList>
    </citation>
    <scope>NUCLEOTIDE SEQUENCE [LARGE SCALE GENOMIC DNA]</scope>
</reference>
<dbReference type="AlphaFoldDB" id="A0A183G6M6"/>
<evidence type="ECO:0000313" key="3">
    <source>
        <dbReference type="Proteomes" id="UP000050761"/>
    </source>
</evidence>
<dbReference type="GO" id="GO:0003676">
    <property type="term" value="F:nucleic acid binding"/>
    <property type="evidence" value="ECO:0007669"/>
    <property type="project" value="InterPro"/>
</dbReference>
<keyword evidence="3" id="KW-1185">Reference proteome</keyword>
<feature type="region of interest" description="Disordered" evidence="1">
    <location>
        <begin position="64"/>
        <end position="87"/>
    </location>
</feature>
<evidence type="ECO:0000256" key="1">
    <source>
        <dbReference type="SAM" id="MobiDB-lite"/>
    </source>
</evidence>
<proteinExistence type="predicted"/>
<sequence length="87" mass="10200">MWITEEKARRRKPNRAFITRNVSFAASWIRKELASQWYMVIGNTYANQFQKLASDAQEKRLRRASVFHDNARPHVAKGTHEKLDDPG</sequence>
<reference evidence="4" key="2">
    <citation type="submission" date="2019-09" db="UniProtKB">
        <authorList>
            <consortium name="WormBaseParasite"/>
        </authorList>
    </citation>
    <scope>IDENTIFICATION</scope>
</reference>
<feature type="compositionally biased region" description="Basic and acidic residues" evidence="1">
    <location>
        <begin position="78"/>
        <end position="87"/>
    </location>
</feature>
<organism evidence="3 4">
    <name type="scientific">Heligmosomoides polygyrus</name>
    <name type="common">Parasitic roundworm</name>
    <dbReference type="NCBI Taxonomy" id="6339"/>
    <lineage>
        <taxon>Eukaryota</taxon>
        <taxon>Metazoa</taxon>
        <taxon>Ecdysozoa</taxon>
        <taxon>Nematoda</taxon>
        <taxon>Chromadorea</taxon>
        <taxon>Rhabditida</taxon>
        <taxon>Rhabditina</taxon>
        <taxon>Rhabditomorpha</taxon>
        <taxon>Strongyloidea</taxon>
        <taxon>Heligmosomidae</taxon>
        <taxon>Heligmosomoides</taxon>
    </lineage>
</organism>
<dbReference type="EMBL" id="UZAH01029970">
    <property type="protein sequence ID" value="VDP08667.1"/>
    <property type="molecule type" value="Genomic_DNA"/>
</dbReference>
<name>A0A183G6M6_HELPZ</name>
<accession>A0A183G6M6</accession>
<protein>
    <submittedName>
        <fullName evidence="4">Transposase</fullName>
    </submittedName>
</protein>
<evidence type="ECO:0000313" key="4">
    <source>
        <dbReference type="WBParaSite" id="HPBE_0001736301-mRNA-1"/>
    </source>
</evidence>
<dbReference type="Gene3D" id="3.30.420.10">
    <property type="entry name" value="Ribonuclease H-like superfamily/Ribonuclease H"/>
    <property type="match status" value="1"/>
</dbReference>
<dbReference type="InterPro" id="IPR036397">
    <property type="entry name" value="RNaseH_sf"/>
</dbReference>
<dbReference type="Proteomes" id="UP000050761">
    <property type="component" value="Unassembled WGS sequence"/>
</dbReference>
<evidence type="ECO:0000313" key="2">
    <source>
        <dbReference type="EMBL" id="VDP08667.1"/>
    </source>
</evidence>
<dbReference type="WBParaSite" id="HPBE_0001736301-mRNA-1">
    <property type="protein sequence ID" value="HPBE_0001736301-mRNA-1"/>
    <property type="gene ID" value="HPBE_0001736301"/>
</dbReference>
<gene>
    <name evidence="2" type="ORF">HPBE_LOCUS17362</name>
</gene>
<accession>A0A3P8A4D8</accession>